<comment type="caution">
    <text evidence="2">The sequence shown here is derived from an EMBL/GenBank/DDBJ whole genome shotgun (WGS) entry which is preliminary data.</text>
</comment>
<organism evidence="2 3">
    <name type="scientific">Evansella tamaricis</name>
    <dbReference type="NCBI Taxonomy" id="2069301"/>
    <lineage>
        <taxon>Bacteria</taxon>
        <taxon>Bacillati</taxon>
        <taxon>Bacillota</taxon>
        <taxon>Bacilli</taxon>
        <taxon>Bacillales</taxon>
        <taxon>Bacillaceae</taxon>
        <taxon>Evansella</taxon>
    </lineage>
</organism>
<evidence type="ECO:0000259" key="1">
    <source>
        <dbReference type="Pfam" id="PF01636"/>
    </source>
</evidence>
<dbReference type="PANTHER" id="PTHR21064">
    <property type="entry name" value="AMINOGLYCOSIDE PHOSPHOTRANSFERASE DOMAIN-CONTAINING PROTEIN-RELATED"/>
    <property type="match status" value="1"/>
</dbReference>
<gene>
    <name evidence="2" type="ORF">KS419_07390</name>
</gene>
<dbReference type="RefSeq" id="WP_217065496.1">
    <property type="nucleotide sequence ID" value="NZ_JAHQCS010000077.1"/>
</dbReference>
<dbReference type="PANTHER" id="PTHR21064:SF6">
    <property type="entry name" value="AMINOGLYCOSIDE PHOSPHOTRANSFERASE DOMAIN-CONTAINING PROTEIN"/>
    <property type="match status" value="1"/>
</dbReference>
<feature type="domain" description="Aminoglycoside phosphotransferase" evidence="1">
    <location>
        <begin position="28"/>
        <end position="253"/>
    </location>
</feature>
<dbReference type="InterPro" id="IPR050249">
    <property type="entry name" value="Pseudomonas-type_ThrB"/>
</dbReference>
<dbReference type="InterPro" id="IPR002575">
    <property type="entry name" value="Aminoglycoside_PTrfase"/>
</dbReference>
<keyword evidence="3" id="KW-1185">Reference proteome</keyword>
<evidence type="ECO:0000313" key="2">
    <source>
        <dbReference type="EMBL" id="MBU9711555.1"/>
    </source>
</evidence>
<dbReference type="Proteomes" id="UP000784880">
    <property type="component" value="Unassembled WGS sequence"/>
</dbReference>
<sequence>MPVKTEFDELINYFFHNKESAHVYEGARGYNNSTRILERDAKKYSMRIYETHKDESKVRLEHEVLLKLNDIHDLPFRVPVPLTKDGSSFLRLPSNKIGCIFNYIEGENPVFDTKDVLFSYGESVGHLMDALGSVELEQPVIYRPYYEIEHTHPSCPISKVEAWCSNPPKPFITFKKELSWIATQLTDFKRGIPKIKTLPHQLIHGDLNESNVLGNGQQTIHAILDFEFATRDVRIMEVAVCISEILSKETNETVFLNKIHHFFSGLSTNTSLLDEEMVALPVLIQLRRLDVFVHFLGRYLDGVDDSSILEEQIMITAANPNWLATGANKMLRLWEYE</sequence>
<accession>A0ABS6JDS4</accession>
<name>A0ABS6JDS4_9BACI</name>
<proteinExistence type="predicted"/>
<evidence type="ECO:0000313" key="3">
    <source>
        <dbReference type="Proteomes" id="UP000784880"/>
    </source>
</evidence>
<dbReference type="EMBL" id="JAHQCS010000077">
    <property type="protein sequence ID" value="MBU9711555.1"/>
    <property type="molecule type" value="Genomic_DNA"/>
</dbReference>
<dbReference type="Pfam" id="PF01636">
    <property type="entry name" value="APH"/>
    <property type="match status" value="1"/>
</dbReference>
<reference evidence="2 3" key="1">
    <citation type="submission" date="2021-06" db="EMBL/GenBank/DDBJ databases">
        <title>Bacillus sp. RD4P76, an endophyte from a halophyte.</title>
        <authorList>
            <person name="Sun J.-Q."/>
        </authorList>
    </citation>
    <scope>NUCLEOTIDE SEQUENCE [LARGE SCALE GENOMIC DNA]</scope>
    <source>
        <strain evidence="2 3">CGMCC 1.15917</strain>
    </source>
</reference>
<protein>
    <submittedName>
        <fullName evidence="2">Phosphotransferase</fullName>
    </submittedName>
</protein>